<dbReference type="PANTHER" id="PTHR37937:SF1">
    <property type="entry name" value="CONJUGATIVE TRANSFER: DNA TRANSPORT"/>
    <property type="match status" value="1"/>
</dbReference>
<dbReference type="AlphaFoldDB" id="L0NN96"/>
<evidence type="ECO:0000256" key="6">
    <source>
        <dbReference type="ARBA" id="ARBA00022989"/>
    </source>
</evidence>
<evidence type="ECO:0000313" key="10">
    <source>
        <dbReference type="Proteomes" id="UP000010792"/>
    </source>
</evidence>
<comment type="subcellular location">
    <subcellularLocation>
        <location evidence="1">Cell membrane</location>
        <topology evidence="1">Multi-pass membrane protein</topology>
    </subcellularLocation>
</comment>
<keyword evidence="9" id="KW-0614">Plasmid</keyword>
<evidence type="ECO:0000256" key="8">
    <source>
        <dbReference type="SAM" id="MobiDB-lite"/>
    </source>
</evidence>
<dbReference type="Proteomes" id="UP000010792">
    <property type="component" value="Plasmid NT26_p2"/>
</dbReference>
<keyword evidence="4 9" id="KW-0812">Transmembrane</keyword>
<evidence type="ECO:0000256" key="1">
    <source>
        <dbReference type="ARBA" id="ARBA00004651"/>
    </source>
</evidence>
<organism evidence="9 10">
    <name type="scientific">Pseudorhizobium banfieldiae</name>
    <dbReference type="NCBI Taxonomy" id="1125847"/>
    <lineage>
        <taxon>Bacteria</taxon>
        <taxon>Pseudomonadati</taxon>
        <taxon>Pseudomonadota</taxon>
        <taxon>Alphaproteobacteria</taxon>
        <taxon>Hyphomicrobiales</taxon>
        <taxon>Rhizobiaceae</taxon>
        <taxon>Rhizobium/Agrobacterium group</taxon>
        <taxon>Pseudorhizobium</taxon>
    </lineage>
</organism>
<comment type="similarity">
    <text evidence="2">Belongs to the VirD4/TraG family.</text>
</comment>
<accession>L0NN96</accession>
<evidence type="ECO:0000256" key="5">
    <source>
        <dbReference type="ARBA" id="ARBA00022971"/>
    </source>
</evidence>
<dbReference type="SUPFAM" id="SSF52540">
    <property type="entry name" value="P-loop containing nucleoside triphosphate hydrolases"/>
    <property type="match status" value="1"/>
</dbReference>
<evidence type="ECO:0000313" key="9">
    <source>
        <dbReference type="EMBL" id="CCF22404.1"/>
    </source>
</evidence>
<dbReference type="Pfam" id="PF02534">
    <property type="entry name" value="T4SS-DNA_transf"/>
    <property type="match status" value="1"/>
</dbReference>
<keyword evidence="5" id="KW-0184">Conjugation</keyword>
<evidence type="ECO:0000256" key="4">
    <source>
        <dbReference type="ARBA" id="ARBA00022692"/>
    </source>
</evidence>
<sequence length="263" mass="28448">MRRLNPSQSLDRRSLGDLHRPKSANAKVAGRARQGFGPIHVLDPFGVTGQPSASYSPLDALDPQSLDVAEDAATLADALVYDEPGAAGEAHWNEEAKALIGGMILHIATQEPRDRRTLATLRDYLALAPDASAALLADMQSSTEAGGLVARAANRHLGKSDKEASGVLSAAQRHTHFLDSPRMAKVLDRSDFRFADLKKSTATVFLVLPPDRLSTYSRWLRLFVTQSLLDMARESAKPKRQCSICSMSSPPSAIWPPSSVPWG</sequence>
<keyword evidence="3" id="KW-1003">Cell membrane</keyword>
<feature type="region of interest" description="Disordered" evidence="8">
    <location>
        <begin position="1"/>
        <end position="29"/>
    </location>
</feature>
<dbReference type="InterPro" id="IPR003688">
    <property type="entry name" value="TraG/VirD4"/>
</dbReference>
<evidence type="ECO:0000256" key="7">
    <source>
        <dbReference type="ARBA" id="ARBA00023136"/>
    </source>
</evidence>
<dbReference type="EMBL" id="FO082822">
    <property type="protein sequence ID" value="CCF22404.1"/>
    <property type="molecule type" value="Genomic_DNA"/>
</dbReference>
<dbReference type="KEGG" id="rht:NT26_p20018"/>
<dbReference type="GO" id="GO:0005886">
    <property type="term" value="C:plasma membrane"/>
    <property type="evidence" value="ECO:0007669"/>
    <property type="project" value="UniProtKB-SubCell"/>
</dbReference>
<evidence type="ECO:0000256" key="3">
    <source>
        <dbReference type="ARBA" id="ARBA00022475"/>
    </source>
</evidence>
<feature type="compositionally biased region" description="Basic and acidic residues" evidence="8">
    <location>
        <begin position="10"/>
        <end position="20"/>
    </location>
</feature>
<geneLocation type="plasmid" evidence="9 10">
    <name>NT26_p2</name>
</geneLocation>
<gene>
    <name evidence="9" type="ORF">NT26_p20018</name>
</gene>
<name>L0NN96_9HYPH</name>
<keyword evidence="10" id="KW-1185">Reference proteome</keyword>
<dbReference type="InterPro" id="IPR027417">
    <property type="entry name" value="P-loop_NTPase"/>
</dbReference>
<evidence type="ECO:0000256" key="2">
    <source>
        <dbReference type="ARBA" id="ARBA00008806"/>
    </source>
</evidence>
<reference evidence="9 10" key="1">
    <citation type="journal article" date="2013" name="Genome Biol. Evol.">
        <title>Life in an arsenic-containing gold mine: genome and physiology of the autotrophic arsenite-oxidizing bacterium rhizobium sp. NT-26.</title>
        <authorList>
            <person name="Andres J."/>
            <person name="Arsene-Ploetze F."/>
            <person name="Barbe V."/>
            <person name="Brochier-Armanet C."/>
            <person name="Cleiss-Arnold J."/>
            <person name="Coppee J.Y."/>
            <person name="Dillies M.A."/>
            <person name="Geist"/>
            <person name="L"/>
            <person name="Joublin A."/>
            <person name="Koechler S."/>
            <person name="Lassalle F."/>
            <person name="Marchal M."/>
            <person name="Medigue C."/>
            <person name="Muller D."/>
            <person name="Nesme X."/>
            <person name="Plewniak F."/>
            <person name="Proux C."/>
            <person name="Ramirez-Bahena M.H."/>
            <person name="Schenowitz C."/>
            <person name="Sismeiro O."/>
            <person name="Vallenet D."/>
            <person name="Santini J.M."/>
            <person name="Bertin P.N."/>
        </authorList>
    </citation>
    <scope>NUCLEOTIDE SEQUENCE [LARGE SCALE GENOMIC DNA]</scope>
    <source>
        <strain evidence="9 10">NT-26</strain>
        <plasmid evidence="9 10">NT26_p2</plasmid>
    </source>
</reference>
<proteinExistence type="inferred from homology"/>
<protein>
    <submittedName>
        <fullName evidence="9">Putative TraG conjugal transfer transmembrane protein</fullName>
    </submittedName>
</protein>
<dbReference type="InterPro" id="IPR051539">
    <property type="entry name" value="T4SS-coupling_protein"/>
</dbReference>
<dbReference type="PANTHER" id="PTHR37937">
    <property type="entry name" value="CONJUGATIVE TRANSFER: DNA TRANSPORT"/>
    <property type="match status" value="1"/>
</dbReference>
<keyword evidence="6" id="KW-1133">Transmembrane helix</keyword>
<keyword evidence="7" id="KW-0472">Membrane</keyword>